<organism evidence="1 2">
    <name type="scientific">Trifolium pratense</name>
    <name type="common">Red clover</name>
    <dbReference type="NCBI Taxonomy" id="57577"/>
    <lineage>
        <taxon>Eukaryota</taxon>
        <taxon>Viridiplantae</taxon>
        <taxon>Streptophyta</taxon>
        <taxon>Embryophyta</taxon>
        <taxon>Tracheophyta</taxon>
        <taxon>Spermatophyta</taxon>
        <taxon>Magnoliopsida</taxon>
        <taxon>eudicotyledons</taxon>
        <taxon>Gunneridae</taxon>
        <taxon>Pentapetalae</taxon>
        <taxon>rosids</taxon>
        <taxon>fabids</taxon>
        <taxon>Fabales</taxon>
        <taxon>Fabaceae</taxon>
        <taxon>Papilionoideae</taxon>
        <taxon>50 kb inversion clade</taxon>
        <taxon>NPAAA clade</taxon>
        <taxon>Hologalegina</taxon>
        <taxon>IRL clade</taxon>
        <taxon>Trifolieae</taxon>
        <taxon>Trifolium</taxon>
    </lineage>
</organism>
<name>A0A2K3K5B2_TRIPR</name>
<protein>
    <submittedName>
        <fullName evidence="1">Uncharacterized protein</fullName>
    </submittedName>
</protein>
<evidence type="ECO:0000313" key="2">
    <source>
        <dbReference type="Proteomes" id="UP000236291"/>
    </source>
</evidence>
<dbReference type="Proteomes" id="UP000236291">
    <property type="component" value="Unassembled WGS sequence"/>
</dbReference>
<gene>
    <name evidence="1" type="ORF">L195_g060682</name>
</gene>
<comment type="caution">
    <text evidence="1">The sequence shown here is derived from an EMBL/GenBank/DDBJ whole genome shotgun (WGS) entry which is preliminary data.</text>
</comment>
<sequence>RHDLKTDPVFRGKRWLDRKHSTSWEWIP</sequence>
<proteinExistence type="predicted"/>
<reference evidence="1 2" key="2">
    <citation type="journal article" date="2017" name="Front. Plant Sci.">
        <title>Gene Classification and Mining of Molecular Markers Useful in Red Clover (Trifolium pratense) Breeding.</title>
        <authorList>
            <person name="Istvanek J."/>
            <person name="Dluhosova J."/>
            <person name="Dluhos P."/>
            <person name="Patkova L."/>
            <person name="Nedelnik J."/>
            <person name="Repkova J."/>
        </authorList>
    </citation>
    <scope>NUCLEOTIDE SEQUENCE [LARGE SCALE GENOMIC DNA]</scope>
    <source>
        <strain evidence="2">cv. Tatra</strain>
        <tissue evidence="1">Young leaves</tissue>
    </source>
</reference>
<feature type="non-terminal residue" evidence="1">
    <location>
        <position position="1"/>
    </location>
</feature>
<dbReference type="AlphaFoldDB" id="A0A2K3K5B2"/>
<dbReference type="EMBL" id="ASHM01142001">
    <property type="protein sequence ID" value="PNX61475.1"/>
    <property type="molecule type" value="Genomic_DNA"/>
</dbReference>
<accession>A0A2K3K5B2</accession>
<evidence type="ECO:0000313" key="1">
    <source>
        <dbReference type="EMBL" id="PNX61475.1"/>
    </source>
</evidence>
<reference evidence="1 2" key="1">
    <citation type="journal article" date="2014" name="Am. J. Bot.">
        <title>Genome assembly and annotation for red clover (Trifolium pratense; Fabaceae).</title>
        <authorList>
            <person name="Istvanek J."/>
            <person name="Jaros M."/>
            <person name="Krenek A."/>
            <person name="Repkova J."/>
        </authorList>
    </citation>
    <scope>NUCLEOTIDE SEQUENCE [LARGE SCALE GENOMIC DNA]</scope>
    <source>
        <strain evidence="2">cv. Tatra</strain>
        <tissue evidence="1">Young leaves</tissue>
    </source>
</reference>